<sequence>MSDLDNQLSNTPISTVDTSTNDLFNSVCVSECVCACMRA</sequence>
<evidence type="ECO:0000313" key="1">
    <source>
        <dbReference type="EMBL" id="JAH23039.1"/>
    </source>
</evidence>
<organism evidence="1">
    <name type="scientific">Anguilla anguilla</name>
    <name type="common">European freshwater eel</name>
    <name type="synonym">Muraena anguilla</name>
    <dbReference type="NCBI Taxonomy" id="7936"/>
    <lineage>
        <taxon>Eukaryota</taxon>
        <taxon>Metazoa</taxon>
        <taxon>Chordata</taxon>
        <taxon>Craniata</taxon>
        <taxon>Vertebrata</taxon>
        <taxon>Euteleostomi</taxon>
        <taxon>Actinopterygii</taxon>
        <taxon>Neopterygii</taxon>
        <taxon>Teleostei</taxon>
        <taxon>Anguilliformes</taxon>
        <taxon>Anguillidae</taxon>
        <taxon>Anguilla</taxon>
    </lineage>
</organism>
<protein>
    <submittedName>
        <fullName evidence="1">Uncharacterized protein</fullName>
    </submittedName>
</protein>
<accession>A0A0E9R1P4</accession>
<name>A0A0E9R1P4_ANGAN</name>
<dbReference type="EMBL" id="GBXM01085538">
    <property type="protein sequence ID" value="JAH23039.1"/>
    <property type="molecule type" value="Transcribed_RNA"/>
</dbReference>
<dbReference type="AlphaFoldDB" id="A0A0E9R1P4"/>
<reference evidence="1" key="2">
    <citation type="journal article" date="2015" name="Fish Shellfish Immunol.">
        <title>Early steps in the European eel (Anguilla anguilla)-Vibrio vulnificus interaction in the gills: Role of the RtxA13 toxin.</title>
        <authorList>
            <person name="Callol A."/>
            <person name="Pajuelo D."/>
            <person name="Ebbesson L."/>
            <person name="Teles M."/>
            <person name="MacKenzie S."/>
            <person name="Amaro C."/>
        </authorList>
    </citation>
    <scope>NUCLEOTIDE SEQUENCE</scope>
</reference>
<reference evidence="1" key="1">
    <citation type="submission" date="2014-11" db="EMBL/GenBank/DDBJ databases">
        <authorList>
            <person name="Amaro Gonzalez C."/>
        </authorList>
    </citation>
    <scope>NUCLEOTIDE SEQUENCE</scope>
</reference>
<proteinExistence type="predicted"/>